<dbReference type="EMBL" id="WIXK01000002">
    <property type="protein sequence ID" value="MQY41842.1"/>
    <property type="molecule type" value="Genomic_DNA"/>
</dbReference>
<feature type="domain" description="YjiS-like" evidence="1">
    <location>
        <begin position="29"/>
        <end position="62"/>
    </location>
</feature>
<accession>A0A844AV94</accession>
<evidence type="ECO:0000313" key="2">
    <source>
        <dbReference type="EMBL" id="MQY41842.1"/>
    </source>
</evidence>
<reference evidence="2 3" key="1">
    <citation type="submission" date="2019-10" db="EMBL/GenBank/DDBJ databases">
        <title>Epibacterium sp. nov., isolated from seawater.</title>
        <authorList>
            <person name="Zhang X."/>
            <person name="Li N."/>
        </authorList>
    </citation>
    <scope>NUCLEOTIDE SEQUENCE [LARGE SCALE GENOMIC DNA]</scope>
    <source>
        <strain evidence="2 3">SM1969</strain>
    </source>
</reference>
<dbReference type="Pfam" id="PF06568">
    <property type="entry name" value="YjiS-like"/>
    <property type="match status" value="1"/>
</dbReference>
<keyword evidence="3" id="KW-1185">Reference proteome</keyword>
<organism evidence="2 3">
    <name type="scientific">Tritonibacter aquimaris</name>
    <dbReference type="NCBI Taxonomy" id="2663379"/>
    <lineage>
        <taxon>Bacteria</taxon>
        <taxon>Pseudomonadati</taxon>
        <taxon>Pseudomonadota</taxon>
        <taxon>Alphaproteobacteria</taxon>
        <taxon>Rhodobacterales</taxon>
        <taxon>Paracoccaceae</taxon>
        <taxon>Tritonibacter</taxon>
    </lineage>
</organism>
<dbReference type="AlphaFoldDB" id="A0A844AV94"/>
<dbReference type="Proteomes" id="UP000436694">
    <property type="component" value="Unassembled WGS sequence"/>
</dbReference>
<sequence>MATISNTHAPLGAVSILRVVDTVIAAEKAVIRWNQKRITRKELSRLSDRQLDDVGLCRADLYDL</sequence>
<evidence type="ECO:0000259" key="1">
    <source>
        <dbReference type="Pfam" id="PF06568"/>
    </source>
</evidence>
<dbReference type="RefSeq" id="WP_153545449.1">
    <property type="nucleotide sequence ID" value="NZ_WIXK01000002.1"/>
</dbReference>
<gene>
    <name evidence="2" type="ORF">GG681_04265</name>
</gene>
<comment type="caution">
    <text evidence="2">The sequence shown here is derived from an EMBL/GenBank/DDBJ whole genome shotgun (WGS) entry which is preliminary data.</text>
</comment>
<name>A0A844AV94_9RHOB</name>
<evidence type="ECO:0000313" key="3">
    <source>
        <dbReference type="Proteomes" id="UP000436694"/>
    </source>
</evidence>
<protein>
    <submittedName>
        <fullName evidence="2">DUF1127 domain-containing protein</fullName>
    </submittedName>
</protein>
<proteinExistence type="predicted"/>
<dbReference type="InterPro" id="IPR009506">
    <property type="entry name" value="YjiS-like"/>
</dbReference>